<name>A0A8H4QRF2_9AGAR</name>
<proteinExistence type="predicted"/>
<protein>
    <submittedName>
        <fullName evidence="2">Uncharacterized protein</fullName>
    </submittedName>
</protein>
<gene>
    <name evidence="2" type="ORF">D9613_011413</name>
</gene>
<sequence>MLSLDAVCAKAFKVQELPASPTLGTNELTIKPWDDNLFYHSFDDFLTPANDVASSLHYLGTSPPLSPLWNDDDLPPSYATACENWFSMTPDTTSELTPSYAYSESEAEYAFGHSLLFAADSNDDFIPVDGEHITMKDDLRRFVPSELHEILSETVSTEYDPYAELLSVTIGGSGSAERSDDPPRPPLRREAHQVRRLSITVAGDPGANANSYYCLALWILAWAQSSYSRSVQSISVSLPGHLALLPMKTLEDLKSFPMPPVMQYTTSPEDIFPVLNFVTWSGSLESLPKFMPFFASPSVKTLKVNTELSIDDALLFLRQYSSSSLQELEITTFVERSPTLLPDYQENVEIPGDSSILCLPHLDTLTLGSCIRLKSLFDAVHLPNLRRLELHFSGANLSPDSDDHLPRHDFALLLSDMLAPTPTAALTRTSQNLQYVSVHFDCDDADDGEDKDTITPAYDADQVASLIRGRLPSAYVHVEKLTPTGGSTKSRRPPPGSNMTEML</sequence>
<keyword evidence="3" id="KW-1185">Reference proteome</keyword>
<dbReference type="Proteomes" id="UP000521872">
    <property type="component" value="Unassembled WGS sequence"/>
</dbReference>
<evidence type="ECO:0000256" key="1">
    <source>
        <dbReference type="SAM" id="MobiDB-lite"/>
    </source>
</evidence>
<evidence type="ECO:0000313" key="3">
    <source>
        <dbReference type="Proteomes" id="UP000521872"/>
    </source>
</evidence>
<comment type="caution">
    <text evidence="2">The sequence shown here is derived from an EMBL/GenBank/DDBJ whole genome shotgun (WGS) entry which is preliminary data.</text>
</comment>
<organism evidence="2 3">
    <name type="scientific">Agrocybe pediades</name>
    <dbReference type="NCBI Taxonomy" id="84607"/>
    <lineage>
        <taxon>Eukaryota</taxon>
        <taxon>Fungi</taxon>
        <taxon>Dikarya</taxon>
        <taxon>Basidiomycota</taxon>
        <taxon>Agaricomycotina</taxon>
        <taxon>Agaricomycetes</taxon>
        <taxon>Agaricomycetidae</taxon>
        <taxon>Agaricales</taxon>
        <taxon>Agaricineae</taxon>
        <taxon>Strophariaceae</taxon>
        <taxon>Agrocybe</taxon>
    </lineage>
</organism>
<accession>A0A8H4QRF2</accession>
<dbReference type="EMBL" id="JAACJL010000032">
    <property type="protein sequence ID" value="KAF4616040.1"/>
    <property type="molecule type" value="Genomic_DNA"/>
</dbReference>
<evidence type="ECO:0000313" key="2">
    <source>
        <dbReference type="EMBL" id="KAF4616040.1"/>
    </source>
</evidence>
<feature type="region of interest" description="Disordered" evidence="1">
    <location>
        <begin position="480"/>
        <end position="503"/>
    </location>
</feature>
<reference evidence="2 3" key="1">
    <citation type="submission" date="2019-12" db="EMBL/GenBank/DDBJ databases">
        <authorList>
            <person name="Floudas D."/>
            <person name="Bentzer J."/>
            <person name="Ahren D."/>
            <person name="Johansson T."/>
            <person name="Persson P."/>
            <person name="Tunlid A."/>
        </authorList>
    </citation>
    <scope>NUCLEOTIDE SEQUENCE [LARGE SCALE GENOMIC DNA]</scope>
    <source>
        <strain evidence="2 3">CBS 102.39</strain>
    </source>
</reference>
<dbReference type="AlphaFoldDB" id="A0A8H4QRF2"/>